<evidence type="ECO:0000313" key="3">
    <source>
        <dbReference type="Proteomes" id="UP000319502"/>
    </source>
</evidence>
<organism evidence="2 3">
    <name type="scientific">Denitromonas halophila</name>
    <dbReference type="NCBI Taxonomy" id="1629404"/>
    <lineage>
        <taxon>Bacteria</taxon>
        <taxon>Pseudomonadati</taxon>
        <taxon>Pseudomonadota</taxon>
        <taxon>Betaproteobacteria</taxon>
        <taxon>Rhodocyclales</taxon>
        <taxon>Zoogloeaceae</taxon>
        <taxon>Denitromonas</taxon>
    </lineage>
</organism>
<sequence length="203" mass="20534">MSGTSVYNYTDLGGNPATVTITRPDGSAASFRGPYTSGGITTTGGMININPQDGGETIPGFNSGVTFTFSSAINALGFEVGDWATCCMSGTRPVGTPSTGSGLWIAFDGGQAFLTANALTATDNPGYAAAQSFTNFIGAIDDTSTFTSVTFFGDGFGEVLNVGGTLRFSAVPEGSVTNPVPEPGTLVLAGLALVGLGLSRRKQ</sequence>
<name>A0A557QPJ9_9RHOO</name>
<evidence type="ECO:0000259" key="1">
    <source>
        <dbReference type="Pfam" id="PF07589"/>
    </source>
</evidence>
<proteinExistence type="predicted"/>
<comment type="caution">
    <text evidence="2">The sequence shown here is derived from an EMBL/GenBank/DDBJ whole genome shotgun (WGS) entry which is preliminary data.</text>
</comment>
<accession>A0A557QPJ9</accession>
<dbReference type="InterPro" id="IPR013424">
    <property type="entry name" value="Ice-binding_C"/>
</dbReference>
<dbReference type="Proteomes" id="UP000319502">
    <property type="component" value="Unassembled WGS sequence"/>
</dbReference>
<dbReference type="EMBL" id="VMNK01000012">
    <property type="protein sequence ID" value="TVO54831.1"/>
    <property type="molecule type" value="Genomic_DNA"/>
</dbReference>
<evidence type="ECO:0000313" key="2">
    <source>
        <dbReference type="EMBL" id="TVO54831.1"/>
    </source>
</evidence>
<reference evidence="2 3" key="1">
    <citation type="submission" date="2019-07" db="EMBL/GenBank/DDBJ databases">
        <title>The pathways for chlorine oxyanion respiration interact through the shared metabolite chlorate.</title>
        <authorList>
            <person name="Barnum T.P."/>
            <person name="Cheng Y."/>
            <person name="Hill K.A."/>
            <person name="Lucas L.N."/>
            <person name="Carlson H.K."/>
            <person name="Coates J.D."/>
        </authorList>
    </citation>
    <scope>NUCLEOTIDE SEQUENCE [LARGE SCALE GENOMIC DNA]</scope>
    <source>
        <strain evidence="2 3">SFB-3</strain>
    </source>
</reference>
<dbReference type="NCBIfam" id="TIGR02595">
    <property type="entry name" value="PEP_CTERM"/>
    <property type="match status" value="1"/>
</dbReference>
<protein>
    <submittedName>
        <fullName evidence="2">PEP-CTERM sorting domain-containing protein</fullName>
    </submittedName>
</protein>
<gene>
    <name evidence="2" type="ORF">FHP91_13180</name>
</gene>
<dbReference type="Pfam" id="PF07589">
    <property type="entry name" value="PEP-CTERM"/>
    <property type="match status" value="1"/>
</dbReference>
<keyword evidence="3" id="KW-1185">Reference proteome</keyword>
<feature type="domain" description="Ice-binding protein C-terminal" evidence="1">
    <location>
        <begin position="179"/>
        <end position="201"/>
    </location>
</feature>
<dbReference type="OrthoDB" id="8562739at2"/>
<dbReference type="AlphaFoldDB" id="A0A557QPJ9"/>